<evidence type="ECO:0000313" key="1">
    <source>
        <dbReference type="EMBL" id="SVB21441.1"/>
    </source>
</evidence>
<dbReference type="AlphaFoldDB" id="A0A382C6X8"/>
<feature type="non-terminal residue" evidence="1">
    <location>
        <position position="1"/>
    </location>
</feature>
<protein>
    <submittedName>
        <fullName evidence="1">Uncharacterized protein</fullName>
    </submittedName>
</protein>
<sequence length="213" mass="22364">VLSVGLTVVAAAPAVVPNALAGPAESPGPDSAVVVKTWGLPPVLPVFSCAGGPVLLAPTKPLATEPSDYYAIELVPTGRVPGTRLSSGVAYSTAALSPFFGVALAPTGEYLHNLEIQIEGLKAPRAGAYVAWITDTEISQIVRLGQLDENFRASGQTGWNKFLVVITREPSMEPKSAWEGPIIMRGMSRSGRMHTLAGHGPFQAEPCAKYGFR</sequence>
<gene>
    <name evidence="1" type="ORF">METZ01_LOCUS174295</name>
</gene>
<reference evidence="1" key="1">
    <citation type="submission" date="2018-05" db="EMBL/GenBank/DDBJ databases">
        <authorList>
            <person name="Lanie J.A."/>
            <person name="Ng W.-L."/>
            <person name="Kazmierczak K.M."/>
            <person name="Andrzejewski T.M."/>
            <person name="Davidsen T.M."/>
            <person name="Wayne K.J."/>
            <person name="Tettelin H."/>
            <person name="Glass J.I."/>
            <person name="Rusch D."/>
            <person name="Podicherti R."/>
            <person name="Tsui H.-C.T."/>
            <person name="Winkler M.E."/>
        </authorList>
    </citation>
    <scope>NUCLEOTIDE SEQUENCE</scope>
</reference>
<organism evidence="1">
    <name type="scientific">marine metagenome</name>
    <dbReference type="NCBI Taxonomy" id="408172"/>
    <lineage>
        <taxon>unclassified sequences</taxon>
        <taxon>metagenomes</taxon>
        <taxon>ecological metagenomes</taxon>
    </lineage>
</organism>
<dbReference type="EMBL" id="UINC01032945">
    <property type="protein sequence ID" value="SVB21441.1"/>
    <property type="molecule type" value="Genomic_DNA"/>
</dbReference>
<proteinExistence type="predicted"/>
<name>A0A382C6X8_9ZZZZ</name>
<accession>A0A382C6X8</accession>